<sequence>MACPVTHIESLQFITSDDEEQRHWKMQSIYRVPARITTLNGEAYQPQVVSIGPYHHGEAHLLPMEEHKLCAVRHFLKRSKKPMESFFESLREVAWDLEESYDALDPKWKAGSGEGVLPQFLKLMITDGCFMLELLTTTWDKSVNRLILNFCSPSKGIARMGKYLHVPDFFRKCMLLDPKKKDDVDRLNFLTTIQLATELDEHGIWFKINKTDSIKDISFADGVLMLPYIQMMEVTMSCILNIMAFERLHVRAGNEVTSCIYCMGHIITKGWDVTLLRAQGIIVHFLASDEAEVNKYYDKRWNMWKANLIHTYFRNPWVALSLIAAVFVFALTIIQTVYSVLDFHK</sequence>
<reference evidence="2" key="1">
    <citation type="submission" date="2013-07" db="EMBL/GenBank/DDBJ databases">
        <title>The genome of Eucalyptus grandis.</title>
        <authorList>
            <person name="Schmutz J."/>
            <person name="Hayes R."/>
            <person name="Myburg A."/>
            <person name="Tuskan G."/>
            <person name="Grattapaglia D."/>
            <person name="Rokhsar D.S."/>
        </authorList>
    </citation>
    <scope>NUCLEOTIDE SEQUENCE</scope>
    <source>
        <tissue evidence="2">Leaf extractions</tissue>
    </source>
</reference>
<proteinExistence type="predicted"/>
<evidence type="ECO:0000313" key="2">
    <source>
        <dbReference type="EMBL" id="KCW52265.1"/>
    </source>
</evidence>
<dbReference type="AlphaFoldDB" id="A0A059AFU7"/>
<accession>A0A059AFU7</accession>
<keyword evidence="1" id="KW-1133">Transmembrane helix</keyword>
<feature type="transmembrane region" description="Helical" evidence="1">
    <location>
        <begin position="317"/>
        <end position="341"/>
    </location>
</feature>
<organism evidence="2">
    <name type="scientific">Eucalyptus grandis</name>
    <name type="common">Flooded gum</name>
    <dbReference type="NCBI Taxonomy" id="71139"/>
    <lineage>
        <taxon>Eukaryota</taxon>
        <taxon>Viridiplantae</taxon>
        <taxon>Streptophyta</taxon>
        <taxon>Embryophyta</taxon>
        <taxon>Tracheophyta</taxon>
        <taxon>Spermatophyta</taxon>
        <taxon>Magnoliopsida</taxon>
        <taxon>eudicotyledons</taxon>
        <taxon>Gunneridae</taxon>
        <taxon>Pentapetalae</taxon>
        <taxon>rosids</taxon>
        <taxon>malvids</taxon>
        <taxon>Myrtales</taxon>
        <taxon>Myrtaceae</taxon>
        <taxon>Myrtoideae</taxon>
        <taxon>Eucalypteae</taxon>
        <taxon>Eucalyptus</taxon>
    </lineage>
</organism>
<name>A0A059AFU7_EUCGR</name>
<dbReference type="PANTHER" id="PTHR31170:SF18">
    <property type="entry name" value="(WILD MALAYSIAN BANANA) HYPOTHETICAL PROTEIN"/>
    <property type="match status" value="1"/>
</dbReference>
<evidence type="ECO:0000256" key="1">
    <source>
        <dbReference type="SAM" id="Phobius"/>
    </source>
</evidence>
<dbReference type="Gramene" id="KCW52265">
    <property type="protein sequence ID" value="KCW52265"/>
    <property type="gene ID" value="EUGRSUZ_J01684"/>
</dbReference>
<keyword evidence="1" id="KW-0472">Membrane</keyword>
<dbReference type="EMBL" id="KK198762">
    <property type="protein sequence ID" value="KCW52265.1"/>
    <property type="molecule type" value="Genomic_DNA"/>
</dbReference>
<keyword evidence="1" id="KW-0812">Transmembrane</keyword>
<dbReference type="Pfam" id="PF03140">
    <property type="entry name" value="DUF247"/>
    <property type="match status" value="3"/>
</dbReference>
<dbReference type="OMA" id="KDMTNRD"/>
<dbReference type="InParanoid" id="A0A059AFU7"/>
<protein>
    <submittedName>
        <fullName evidence="2">Uncharacterized protein</fullName>
    </submittedName>
</protein>
<dbReference type="InterPro" id="IPR004158">
    <property type="entry name" value="DUF247_pln"/>
</dbReference>
<gene>
    <name evidence="2" type="ORF">EUGRSUZ_J01684</name>
</gene>
<dbReference type="STRING" id="71139.A0A059AFU7"/>
<dbReference type="PANTHER" id="PTHR31170">
    <property type="entry name" value="BNAC04G53230D PROTEIN"/>
    <property type="match status" value="1"/>
</dbReference>